<dbReference type="RefSeq" id="WP_077133445.1">
    <property type="nucleotide sequence ID" value="NZ_CP014263.1"/>
</dbReference>
<dbReference type="Gene3D" id="2.115.10.20">
    <property type="entry name" value="Glycosyl hydrolase domain, family 43"/>
    <property type="match status" value="1"/>
</dbReference>
<dbReference type="PANTHER" id="PTHR43301">
    <property type="entry name" value="ARABINAN ENDO-1,5-ALPHA-L-ARABINOSIDASE"/>
    <property type="match status" value="1"/>
</dbReference>
<name>A0A1P9X2Z7_9BACT</name>
<dbReference type="PANTHER" id="PTHR43301:SF3">
    <property type="entry name" value="ARABINAN ENDO-1,5-ALPHA-L-ARABINOSIDASE A-RELATED"/>
    <property type="match status" value="1"/>
</dbReference>
<evidence type="ECO:0000313" key="3">
    <source>
        <dbReference type="Proteomes" id="UP000187941"/>
    </source>
</evidence>
<dbReference type="InterPro" id="IPR023296">
    <property type="entry name" value="Glyco_hydro_beta-prop_sf"/>
</dbReference>
<organism evidence="2 3">
    <name type="scientific">Spirosoma montaniterrae</name>
    <dbReference type="NCBI Taxonomy" id="1178516"/>
    <lineage>
        <taxon>Bacteria</taxon>
        <taxon>Pseudomonadati</taxon>
        <taxon>Bacteroidota</taxon>
        <taxon>Cytophagia</taxon>
        <taxon>Cytophagales</taxon>
        <taxon>Cytophagaceae</taxon>
        <taxon>Spirosoma</taxon>
    </lineage>
</organism>
<dbReference type="KEGG" id="smon:AWR27_23315"/>
<evidence type="ECO:0000313" key="2">
    <source>
        <dbReference type="EMBL" id="AQG81968.1"/>
    </source>
</evidence>
<reference evidence="2 3" key="1">
    <citation type="submission" date="2016-01" db="EMBL/GenBank/DDBJ databases">
        <authorList>
            <person name="Oliw E.H."/>
        </authorList>
    </citation>
    <scope>NUCLEOTIDE SEQUENCE [LARGE SCALE GENOMIC DNA]</scope>
    <source>
        <strain evidence="2 3">DY10</strain>
    </source>
</reference>
<evidence type="ECO:0000256" key="1">
    <source>
        <dbReference type="SAM" id="SignalP"/>
    </source>
</evidence>
<dbReference type="AlphaFoldDB" id="A0A1P9X2Z7"/>
<keyword evidence="3" id="KW-1185">Reference proteome</keyword>
<evidence type="ECO:0008006" key="4">
    <source>
        <dbReference type="Google" id="ProtNLM"/>
    </source>
</evidence>
<feature type="chain" id="PRO_5013066295" description="Sucrase" evidence="1">
    <location>
        <begin position="23"/>
        <end position="371"/>
    </location>
</feature>
<dbReference type="STRING" id="1178516.AWR27_23315"/>
<keyword evidence="1" id="KW-0732">Signal</keyword>
<dbReference type="EMBL" id="CP014263">
    <property type="protein sequence ID" value="AQG81968.1"/>
    <property type="molecule type" value="Genomic_DNA"/>
</dbReference>
<accession>A0A1P9X2Z7</accession>
<sequence>MTNRRTFLASTAGLLLTGCASATTRSGQNPMPDTLDLNALMQPIEPRSVLRDPNWFIWGGGCVKTHDGQYHMLFARWPKKEGFNAWVTHSEIAHATSTSPLGPWTVTGSVFARRPGFWDADNLHNPLVLEFDGKYYLYYSGNFGTRDGTKEGWWIHRNNQRLGVAVADHPAGPWKRFDKPLLEPTPGSFDGLLVNSPTVARNSNGQYIMVYKGVSEGKMPFGGKVRMGLATADNPLGPWKKENITLFDHPTEQFPTDDNYIWCQNDRFYAIVKDYRGIYTQQARPGSAEKESLVLFTSETGRDWRLAAHPFVSDFRIRWADGRVSDRLHRLDQPQVWLENGKPSVLFLAVKAKDDKDDTDLSYNVQIKLNR</sequence>
<dbReference type="SUPFAM" id="SSF75005">
    <property type="entry name" value="Arabinanase/levansucrase/invertase"/>
    <property type="match status" value="1"/>
</dbReference>
<dbReference type="OrthoDB" id="9794572at2"/>
<gene>
    <name evidence="2" type="ORF">AWR27_23315</name>
</gene>
<dbReference type="CDD" id="cd08994">
    <property type="entry name" value="GH43_62_32_68_117_130-like"/>
    <property type="match status" value="1"/>
</dbReference>
<dbReference type="InterPro" id="IPR050727">
    <property type="entry name" value="GH43_arabinanases"/>
</dbReference>
<protein>
    <recommendedName>
        <fullName evidence="4">Sucrase</fullName>
    </recommendedName>
</protein>
<dbReference type="PROSITE" id="PS51257">
    <property type="entry name" value="PROKAR_LIPOPROTEIN"/>
    <property type="match status" value="1"/>
</dbReference>
<proteinExistence type="predicted"/>
<feature type="signal peptide" evidence="1">
    <location>
        <begin position="1"/>
        <end position="22"/>
    </location>
</feature>
<dbReference type="Proteomes" id="UP000187941">
    <property type="component" value="Chromosome"/>
</dbReference>